<dbReference type="Proteomes" id="UP001220962">
    <property type="component" value="Chromosome"/>
</dbReference>
<evidence type="ECO:0008006" key="3">
    <source>
        <dbReference type="Google" id="ProtNLM"/>
    </source>
</evidence>
<evidence type="ECO:0000313" key="2">
    <source>
        <dbReference type="Proteomes" id="UP001220962"/>
    </source>
</evidence>
<accession>A0AAX3N4N9</accession>
<protein>
    <recommendedName>
        <fullName evidence="3">Lipoprotein</fullName>
    </recommendedName>
</protein>
<organism evidence="1 2">
    <name type="scientific">Paenibacillus urinalis</name>
    <dbReference type="NCBI Taxonomy" id="521520"/>
    <lineage>
        <taxon>Bacteria</taxon>
        <taxon>Bacillati</taxon>
        <taxon>Bacillota</taxon>
        <taxon>Bacilli</taxon>
        <taxon>Bacillales</taxon>
        <taxon>Paenibacillaceae</taxon>
        <taxon>Paenibacillus</taxon>
    </lineage>
</organism>
<evidence type="ECO:0000313" key="1">
    <source>
        <dbReference type="EMBL" id="WDH84716.1"/>
    </source>
</evidence>
<dbReference type="AlphaFoldDB" id="A0AAX3N4N9"/>
<name>A0AAX3N4N9_9BACL</name>
<sequence length="210" mass="23742">MKRNQWIALLMSSILWIGGCTQDSSAVTLEYSNTVAYSKTFEDLRLGTARFYDLTIPEELEGQLLRISLWTDVYLDGELQDKILGLASEFDPDMLSGTKWGFLILDKGQQHKYGKLYAGSGTTSLTELPSIQMNEDAPFSVAWDDGFTDEERVELQLGEPQILGVQRMNTKNRINSFSPNDETTLQAEIAFNDTVYIMYAMLEQTSNGEY</sequence>
<reference evidence="1" key="1">
    <citation type="submission" date="2023-02" db="EMBL/GenBank/DDBJ databases">
        <title>Pathogen: clinical or host-associated sample.</title>
        <authorList>
            <person name="Hergert J."/>
            <person name="Casey R."/>
            <person name="Wagner J."/>
            <person name="Young E.L."/>
            <person name="Oakeson K.F."/>
        </authorList>
    </citation>
    <scope>NUCLEOTIDE SEQUENCE</scope>
    <source>
        <strain evidence="1">2022CK-00830</strain>
    </source>
</reference>
<dbReference type="RefSeq" id="WP_274359840.1">
    <property type="nucleotide sequence ID" value="NZ_CP118101.1"/>
</dbReference>
<dbReference type="PROSITE" id="PS51257">
    <property type="entry name" value="PROKAR_LIPOPROTEIN"/>
    <property type="match status" value="1"/>
</dbReference>
<gene>
    <name evidence="1" type="ORF">PUW23_11085</name>
</gene>
<proteinExistence type="predicted"/>
<dbReference type="EMBL" id="CP118101">
    <property type="protein sequence ID" value="WDH84716.1"/>
    <property type="molecule type" value="Genomic_DNA"/>
</dbReference>